<comment type="caution">
    <text evidence="2">The sequence shown here is derived from an EMBL/GenBank/DDBJ whole genome shotgun (WGS) entry which is preliminary data.</text>
</comment>
<name>A0A850QKI1_PHODD</name>
<evidence type="ECO:0000256" key="1">
    <source>
        <dbReference type="SAM" id="SignalP"/>
    </source>
</evidence>
<evidence type="ECO:0000313" key="3">
    <source>
        <dbReference type="Proteomes" id="UP000533429"/>
    </source>
</evidence>
<reference evidence="2 3" key="1">
    <citation type="submission" date="2020-06" db="EMBL/GenBank/DDBJ databases">
        <title>Photobacterium damselae subsp. damselae comparative genomics.</title>
        <authorList>
            <person name="Osorio C.R."/>
        </authorList>
    </citation>
    <scope>NUCLEOTIDE SEQUENCE [LARGE SCALE GENOMIC DNA]</scope>
    <source>
        <strain evidence="2 3">TW250/03</strain>
    </source>
</reference>
<feature type="signal peptide" evidence="1">
    <location>
        <begin position="1"/>
        <end position="22"/>
    </location>
</feature>
<dbReference type="EMBL" id="JABXOR010000182">
    <property type="protein sequence ID" value="NVO99155.1"/>
    <property type="molecule type" value="Genomic_DNA"/>
</dbReference>
<dbReference type="AlphaFoldDB" id="A0A850QKI1"/>
<organism evidence="2 3">
    <name type="scientific">Photobacterium damselae subsp. damselae</name>
    <name type="common">Listonella damsela</name>
    <dbReference type="NCBI Taxonomy" id="85581"/>
    <lineage>
        <taxon>Bacteria</taxon>
        <taxon>Pseudomonadati</taxon>
        <taxon>Pseudomonadota</taxon>
        <taxon>Gammaproteobacteria</taxon>
        <taxon>Vibrionales</taxon>
        <taxon>Vibrionaceae</taxon>
        <taxon>Photobacterium</taxon>
    </lineage>
</organism>
<keyword evidence="1" id="KW-0732">Signal</keyword>
<feature type="chain" id="PRO_5032962296" evidence="1">
    <location>
        <begin position="23"/>
        <end position="70"/>
    </location>
</feature>
<feature type="non-terminal residue" evidence="2">
    <location>
        <position position="70"/>
    </location>
</feature>
<accession>A0A850QKI1</accession>
<sequence length="70" mass="7582">MNKLCYSPIALALAVTSLPSLADSFTCQDQVLTPIYQLQGDGERSPLVPAGQYQSNESYFVQGVVTKKVT</sequence>
<protein>
    <submittedName>
        <fullName evidence="2">Uncharacterized protein</fullName>
    </submittedName>
</protein>
<proteinExistence type="predicted"/>
<dbReference type="Proteomes" id="UP000533429">
    <property type="component" value="Unassembled WGS sequence"/>
</dbReference>
<gene>
    <name evidence="2" type="ORF">HWA77_02900</name>
</gene>
<evidence type="ECO:0000313" key="2">
    <source>
        <dbReference type="EMBL" id="NVO99155.1"/>
    </source>
</evidence>